<dbReference type="SMART" id="SM00054">
    <property type="entry name" value="EFh"/>
    <property type="match status" value="7"/>
</dbReference>
<dbReference type="CDD" id="cd00051">
    <property type="entry name" value="EFh"/>
    <property type="match status" value="3"/>
</dbReference>
<evidence type="ECO:0000256" key="3">
    <source>
        <dbReference type="ARBA" id="ARBA00022837"/>
    </source>
</evidence>
<feature type="compositionally biased region" description="Low complexity" evidence="4">
    <location>
        <begin position="450"/>
        <end position="459"/>
    </location>
</feature>
<evidence type="ECO:0000313" key="7">
    <source>
        <dbReference type="Proteomes" id="UP001146120"/>
    </source>
</evidence>
<evidence type="ECO:0000259" key="5">
    <source>
        <dbReference type="PROSITE" id="PS50222"/>
    </source>
</evidence>
<feature type="compositionally biased region" description="Low complexity" evidence="4">
    <location>
        <begin position="573"/>
        <end position="585"/>
    </location>
</feature>
<comment type="caution">
    <text evidence="6">The sequence shown here is derived from an EMBL/GenBank/DDBJ whole genome shotgun (WGS) entry which is preliminary data.</text>
</comment>
<evidence type="ECO:0000256" key="2">
    <source>
        <dbReference type="ARBA" id="ARBA00022737"/>
    </source>
</evidence>
<feature type="domain" description="EF-hand" evidence="5">
    <location>
        <begin position="809"/>
        <end position="844"/>
    </location>
</feature>
<dbReference type="GO" id="GO:0043226">
    <property type="term" value="C:organelle"/>
    <property type="evidence" value="ECO:0007669"/>
    <property type="project" value="UniProtKB-ARBA"/>
</dbReference>
<accession>A0AAV2YVR5</accession>
<feature type="domain" description="EF-hand" evidence="5">
    <location>
        <begin position="343"/>
        <end position="378"/>
    </location>
</feature>
<feature type="compositionally biased region" description="Basic residues" evidence="4">
    <location>
        <begin position="402"/>
        <end position="413"/>
    </location>
</feature>
<dbReference type="InterPro" id="IPR011992">
    <property type="entry name" value="EF-hand-dom_pair"/>
</dbReference>
<feature type="compositionally biased region" description="Low complexity" evidence="4">
    <location>
        <begin position="1"/>
        <end position="24"/>
    </location>
</feature>
<evidence type="ECO:0000313" key="6">
    <source>
        <dbReference type="EMBL" id="DAZ98095.1"/>
    </source>
</evidence>
<feature type="compositionally biased region" description="Basic residues" evidence="4">
    <location>
        <begin position="548"/>
        <end position="568"/>
    </location>
</feature>
<dbReference type="Proteomes" id="UP001146120">
    <property type="component" value="Unassembled WGS sequence"/>
</dbReference>
<dbReference type="GO" id="GO:0005509">
    <property type="term" value="F:calcium ion binding"/>
    <property type="evidence" value="ECO:0007669"/>
    <property type="project" value="InterPro"/>
</dbReference>
<organism evidence="6 7">
    <name type="scientific">Lagenidium giganteum</name>
    <dbReference type="NCBI Taxonomy" id="4803"/>
    <lineage>
        <taxon>Eukaryota</taxon>
        <taxon>Sar</taxon>
        <taxon>Stramenopiles</taxon>
        <taxon>Oomycota</taxon>
        <taxon>Peronosporomycetes</taxon>
        <taxon>Pythiales</taxon>
        <taxon>Pythiaceae</taxon>
    </lineage>
</organism>
<feature type="non-terminal residue" evidence="6">
    <location>
        <position position="1082"/>
    </location>
</feature>
<dbReference type="InterPro" id="IPR018247">
    <property type="entry name" value="EF_Hand_1_Ca_BS"/>
</dbReference>
<dbReference type="FunFam" id="1.10.238.10:FF:000178">
    <property type="entry name" value="Calmodulin-2 A"/>
    <property type="match status" value="1"/>
</dbReference>
<dbReference type="EMBL" id="DAKRPA010000116">
    <property type="protein sequence ID" value="DAZ98095.1"/>
    <property type="molecule type" value="Genomic_DNA"/>
</dbReference>
<dbReference type="FunFam" id="1.10.238.10:FF:000003">
    <property type="entry name" value="Calmodulin A"/>
    <property type="match status" value="1"/>
</dbReference>
<feature type="region of interest" description="Disordered" evidence="4">
    <location>
        <begin position="379"/>
        <end position="413"/>
    </location>
</feature>
<feature type="compositionally biased region" description="Low complexity" evidence="4">
    <location>
        <begin position="428"/>
        <end position="440"/>
    </location>
</feature>
<feature type="compositionally biased region" description="Low complexity" evidence="4">
    <location>
        <begin position="508"/>
        <end position="517"/>
    </location>
</feature>
<feature type="region of interest" description="Disordered" evidence="4">
    <location>
        <begin position="428"/>
        <end position="723"/>
    </location>
</feature>
<feature type="domain" description="EF-hand" evidence="5">
    <location>
        <begin position="730"/>
        <end position="765"/>
    </location>
</feature>
<dbReference type="Gene3D" id="1.10.238.10">
    <property type="entry name" value="EF-hand"/>
    <property type="match status" value="4"/>
</dbReference>
<feature type="compositionally biased region" description="Low complexity" evidence="4">
    <location>
        <begin position="659"/>
        <end position="669"/>
    </location>
</feature>
<sequence length="1082" mass="121966">MLKALTKKATAASKKKAPAPSSSSEDSTDARRTKTAKSKRSSKAKATAAASSSSQSSDARNKSDTSDAAPVKRPQKRAISIKAGGSSGKMKRTPLLDYHIIEAVYSAMSGKELRKARLQVVKLFSGYDSDDQGVVPAATFRKCLKKLGVVLETEADYKALMTCFRKPTGKERVQGEPPVDYMWFAEFACNVRDSERLSTLARRMRKRLRKWDATYDMHKHLQKLDKNKQTWIAPTQFTRFLEREEFRFQLEERDLDDLVERFEYDYGPNERGIDYEQFAHWVQPRLHLDVTKLHGRVQELVMRAQEECGWALGEVFEAMDEDGDGEISANELKNALIEMGLPLTDTELQCLVDEYDVDGDGSIQYKEFMTLFPDVSKKAKKKTKKAQKTDTDSETSEPTLKNKAKTKTTGKKNVRNTFSWGIAKAFARKQQAQQNKNSAKNKGDKKKTDGASSSESDAASSRDDKKSKKTASKPQKTKKGEISDSEESSSSGDARKAKTKRKASKQVESSSESDSSDGPPRRKQPAKRAQSSSSENQAMSSASETAKRKQSKRKQSKCSGKKKKKKTRHTIEQDSQSTATTTTDKPAPRKRSAAAMHAKSPTRSRSRLASTASTKRRTSTALREPRSTRKRASSSQTPRAKSRHRRKPEESAMSDNQNDSVVASSDASDNMSGLDINDLRRIKKSKPKGGRKHSAGSEIEEDETDNNGGASEEGPDVDVKSRSDVEYEKHLKRSLRRAFDFFDLDQNETIDKRELSHVLRALGHEFTTEELDAALEKADADRNGQLDFHEFYHFVKQQLRQKAFVLTKQRELEIRKSFESLDTDQNGVLDEREFEYLVYKVLQIELSVEEQDALLDFVYTNGDGTISQDEFIQFMKAMEDFRRRMQKPKYRHVKLDSMSALAFSAMKKLVRGAPIDLDQNLSMFFGIPSNFRPAITSFAVCRQLKCNTMEYVLSFPSPQATIGLTQTSDEQRITQVLSDKSKKAADPSEKETSAELLQLLHQVESQQFQAIVSLKRATGVPKPFDMRDQDVHKRCVHVCLYQEPLDPVVGAKAEMKHPFKHGNGMVIGNIHEVPVHWTPNEE</sequence>
<keyword evidence="7" id="KW-1185">Reference proteome</keyword>
<feature type="compositionally biased region" description="Basic residues" evidence="4">
    <location>
        <begin position="467"/>
        <end position="477"/>
    </location>
</feature>
<feature type="domain" description="EF-hand" evidence="5">
    <location>
        <begin position="314"/>
        <end position="342"/>
    </location>
</feature>
<feature type="compositionally biased region" description="Low complexity" evidence="4">
    <location>
        <begin position="529"/>
        <end position="544"/>
    </location>
</feature>
<protein>
    <recommendedName>
        <fullName evidence="5">EF-hand domain-containing protein</fullName>
    </recommendedName>
</protein>
<dbReference type="InterPro" id="IPR002048">
    <property type="entry name" value="EF_hand_dom"/>
</dbReference>
<dbReference type="AlphaFoldDB" id="A0AAV2YVR5"/>
<gene>
    <name evidence="6" type="ORF">N0F65_005257</name>
</gene>
<dbReference type="SUPFAM" id="SSF47473">
    <property type="entry name" value="EF-hand"/>
    <property type="match status" value="3"/>
</dbReference>
<dbReference type="PROSITE" id="PS00018">
    <property type="entry name" value="EF_HAND_1"/>
    <property type="match status" value="4"/>
</dbReference>
<reference evidence="6" key="2">
    <citation type="journal article" date="2023" name="Microbiol Resour">
        <title>Decontamination and Annotation of the Draft Genome Sequence of the Oomycete Lagenidium giganteum ARSEF 373.</title>
        <authorList>
            <person name="Morgan W.R."/>
            <person name="Tartar A."/>
        </authorList>
    </citation>
    <scope>NUCLEOTIDE SEQUENCE</scope>
    <source>
        <strain evidence="6">ARSEF 373</strain>
    </source>
</reference>
<dbReference type="InterPro" id="IPR050145">
    <property type="entry name" value="Centrin_CML-like"/>
</dbReference>
<dbReference type="PANTHER" id="PTHR23050">
    <property type="entry name" value="CALCIUM BINDING PROTEIN"/>
    <property type="match status" value="1"/>
</dbReference>
<feature type="compositionally biased region" description="Low complexity" evidence="4">
    <location>
        <begin position="44"/>
        <end position="58"/>
    </location>
</feature>
<feature type="compositionally biased region" description="Basic residues" evidence="4">
    <location>
        <begin position="681"/>
        <end position="694"/>
    </location>
</feature>
<proteinExistence type="inferred from homology"/>
<dbReference type="Pfam" id="PF13499">
    <property type="entry name" value="EF-hand_7"/>
    <property type="match status" value="3"/>
</dbReference>
<evidence type="ECO:0000256" key="1">
    <source>
        <dbReference type="ARBA" id="ARBA00005253"/>
    </source>
</evidence>
<feature type="compositionally biased region" description="Basic residues" evidence="4">
    <location>
        <begin position="33"/>
        <end position="43"/>
    </location>
</feature>
<feature type="region of interest" description="Disordered" evidence="4">
    <location>
        <begin position="1"/>
        <end position="88"/>
    </location>
</feature>
<evidence type="ECO:0000256" key="4">
    <source>
        <dbReference type="SAM" id="MobiDB-lite"/>
    </source>
</evidence>
<reference evidence="6" key="1">
    <citation type="submission" date="2022-11" db="EMBL/GenBank/DDBJ databases">
        <authorList>
            <person name="Morgan W.R."/>
            <person name="Tartar A."/>
        </authorList>
    </citation>
    <scope>NUCLEOTIDE SEQUENCE</scope>
    <source>
        <strain evidence="6">ARSEF 373</strain>
    </source>
</reference>
<dbReference type="PROSITE" id="PS50222">
    <property type="entry name" value="EF_HAND_2"/>
    <property type="match status" value="6"/>
</dbReference>
<keyword evidence="3" id="KW-0106">Calcium</keyword>
<feature type="domain" description="EF-hand" evidence="5">
    <location>
        <begin position="860"/>
        <end position="881"/>
    </location>
</feature>
<name>A0AAV2YVR5_9STRA</name>
<feature type="domain" description="EF-hand" evidence="5">
    <location>
        <begin position="766"/>
        <end position="801"/>
    </location>
</feature>
<keyword evidence="2" id="KW-0677">Repeat</keyword>
<comment type="similarity">
    <text evidence="1">Belongs to the centrin family.</text>
</comment>